<name>A0A0L8BHQ5_ENSAD</name>
<protein>
    <recommendedName>
        <fullName evidence="3">2,4-dihydroxyhept-2-ene-1,7-dioic acid aldolase</fullName>
    </recommendedName>
</protein>
<evidence type="ECO:0008006" key="3">
    <source>
        <dbReference type="Google" id="ProtNLM"/>
    </source>
</evidence>
<dbReference type="EMBL" id="LGAP01000029">
    <property type="protein sequence ID" value="KOF14221.1"/>
    <property type="molecule type" value="Genomic_DNA"/>
</dbReference>
<dbReference type="PIRSF" id="PIRSF028291">
    <property type="entry name" value="UCP028291"/>
    <property type="match status" value="1"/>
</dbReference>
<dbReference type="Pfam" id="PF09981">
    <property type="entry name" value="DUF2218"/>
    <property type="match status" value="1"/>
</dbReference>
<dbReference type="RefSeq" id="WP_053252154.1">
    <property type="nucleotide sequence ID" value="NZ_LGAP01000029.1"/>
</dbReference>
<dbReference type="InterPro" id="IPR014543">
    <property type="entry name" value="UCP028291"/>
</dbReference>
<accession>A0A0L8BHQ5</accession>
<sequence>MLKATSGFTTERASQYLQQMSKHFAHKTTVEYTETDSVATIGASTARMTARGDQLSFVAVSPDAEALAECKDVIERHIIRFAFREELKALEWTETAE</sequence>
<dbReference type="Gene3D" id="3.30.310.50">
    <property type="entry name" value="Alpha-D-phosphohexomutase, C-terminal domain"/>
    <property type="match status" value="1"/>
</dbReference>
<comment type="caution">
    <text evidence="1">The sequence shown here is derived from an EMBL/GenBank/DDBJ whole genome shotgun (WGS) entry which is preliminary data.</text>
</comment>
<reference evidence="2" key="1">
    <citation type="submission" date="2015-07" db="EMBL/GenBank/DDBJ databases">
        <title>Whole genome sequence of an Ensifer adhaerens strain isolated from a cave pool in the Wind Cave National Park.</title>
        <authorList>
            <person name="Eng W.W.H."/>
            <person name="Gan H.M."/>
            <person name="Barton H.A."/>
            <person name="Savka M.A."/>
        </authorList>
    </citation>
    <scope>NUCLEOTIDE SEQUENCE [LARGE SCALE GENOMIC DNA]</scope>
    <source>
        <strain evidence="2">SD006</strain>
    </source>
</reference>
<evidence type="ECO:0000313" key="1">
    <source>
        <dbReference type="EMBL" id="KOF14221.1"/>
    </source>
</evidence>
<dbReference type="PATRIC" id="fig|106592.7.peg.4487"/>
<proteinExistence type="predicted"/>
<gene>
    <name evidence="1" type="ORF">AC244_28380</name>
</gene>
<dbReference type="Proteomes" id="UP000037425">
    <property type="component" value="Unassembled WGS sequence"/>
</dbReference>
<dbReference type="OrthoDB" id="9806511at2"/>
<evidence type="ECO:0000313" key="2">
    <source>
        <dbReference type="Proteomes" id="UP000037425"/>
    </source>
</evidence>
<dbReference type="AlphaFoldDB" id="A0A0L8BHQ5"/>
<organism evidence="1 2">
    <name type="scientific">Ensifer adhaerens</name>
    <name type="common">Sinorhizobium morelense</name>
    <dbReference type="NCBI Taxonomy" id="106592"/>
    <lineage>
        <taxon>Bacteria</taxon>
        <taxon>Pseudomonadati</taxon>
        <taxon>Pseudomonadota</taxon>
        <taxon>Alphaproteobacteria</taxon>
        <taxon>Hyphomicrobiales</taxon>
        <taxon>Rhizobiaceae</taxon>
        <taxon>Sinorhizobium/Ensifer group</taxon>
        <taxon>Ensifer</taxon>
    </lineage>
</organism>